<evidence type="ECO:0000256" key="1">
    <source>
        <dbReference type="ARBA" id="ARBA00005196"/>
    </source>
</evidence>
<gene>
    <name evidence="8" type="primary">dapF</name>
    <name evidence="10" type="ORF">IAC76_04610</name>
</gene>
<feature type="active site" evidence="9">
    <location>
        <position position="81"/>
    </location>
</feature>
<evidence type="ECO:0000256" key="8">
    <source>
        <dbReference type="HAMAP-Rule" id="MF_00197"/>
    </source>
</evidence>
<keyword evidence="4 8" id="KW-0028">Amino-acid biosynthesis</keyword>
<evidence type="ECO:0000256" key="9">
    <source>
        <dbReference type="PROSITE-ProRule" id="PRU10125"/>
    </source>
</evidence>
<feature type="binding site" evidence="8">
    <location>
        <begin position="221"/>
        <end position="222"/>
    </location>
    <ligand>
        <name>substrate</name>
    </ligand>
</feature>
<dbReference type="InterPro" id="IPR001653">
    <property type="entry name" value="DAP_epimerase_DapF"/>
</dbReference>
<feature type="active site" description="Proton acceptor" evidence="8">
    <location>
        <position position="220"/>
    </location>
</feature>
<dbReference type="PANTHER" id="PTHR31689">
    <property type="entry name" value="DIAMINOPIMELATE EPIMERASE, CHLOROPLASTIC"/>
    <property type="match status" value="1"/>
</dbReference>
<comment type="pathway">
    <text evidence="1 8">Amino-acid biosynthesis; L-lysine biosynthesis via DAP pathway; DL-2,6-diaminopimelate from LL-2,6-diaminopimelate: step 1/1.</text>
</comment>
<evidence type="ECO:0000256" key="5">
    <source>
        <dbReference type="ARBA" id="ARBA00023154"/>
    </source>
</evidence>
<feature type="binding site" evidence="8">
    <location>
        <position position="11"/>
    </location>
    <ligand>
        <name>substrate</name>
    </ligand>
</feature>
<feature type="binding site" evidence="8">
    <location>
        <begin position="211"/>
        <end position="212"/>
    </location>
    <ligand>
        <name>substrate</name>
    </ligand>
</feature>
<dbReference type="GO" id="GO:0008837">
    <property type="term" value="F:diaminopimelate epimerase activity"/>
    <property type="evidence" value="ECO:0007669"/>
    <property type="project" value="UniProtKB-UniRule"/>
</dbReference>
<feature type="binding site" evidence="8">
    <location>
        <position position="193"/>
    </location>
    <ligand>
        <name>substrate</name>
    </ligand>
</feature>
<dbReference type="PROSITE" id="PS01326">
    <property type="entry name" value="DAP_EPIMERASE"/>
    <property type="match status" value="1"/>
</dbReference>
<evidence type="ECO:0000313" key="10">
    <source>
        <dbReference type="EMBL" id="MBO8430648.1"/>
    </source>
</evidence>
<comment type="similarity">
    <text evidence="2 8">Belongs to the diaminopimelate epimerase family.</text>
</comment>
<keyword evidence="8" id="KW-0963">Cytoplasm</keyword>
<dbReference type="GO" id="GO:0009089">
    <property type="term" value="P:lysine biosynthetic process via diaminopimelate"/>
    <property type="evidence" value="ECO:0007669"/>
    <property type="project" value="UniProtKB-UniRule"/>
</dbReference>
<comment type="subunit">
    <text evidence="8">Homodimer.</text>
</comment>
<dbReference type="PANTHER" id="PTHR31689:SF0">
    <property type="entry name" value="DIAMINOPIMELATE EPIMERASE"/>
    <property type="match status" value="1"/>
</dbReference>
<evidence type="ECO:0000256" key="6">
    <source>
        <dbReference type="ARBA" id="ARBA00023235"/>
    </source>
</evidence>
<evidence type="ECO:0000256" key="7">
    <source>
        <dbReference type="ARBA" id="ARBA00051712"/>
    </source>
</evidence>
<feature type="active site" description="Proton donor" evidence="8">
    <location>
        <position position="81"/>
    </location>
</feature>
<evidence type="ECO:0000256" key="3">
    <source>
        <dbReference type="ARBA" id="ARBA00013080"/>
    </source>
</evidence>
<feature type="binding site" evidence="8">
    <location>
        <position position="160"/>
    </location>
    <ligand>
        <name>substrate</name>
    </ligand>
</feature>
<dbReference type="NCBIfam" id="TIGR00652">
    <property type="entry name" value="DapF"/>
    <property type="match status" value="1"/>
</dbReference>
<feature type="site" description="Could be important to modulate the pK values of the two catalytic cysteine residues" evidence="8">
    <location>
        <position position="211"/>
    </location>
</feature>
<dbReference type="EMBL" id="JADIND010000095">
    <property type="protein sequence ID" value="MBO8430648.1"/>
    <property type="molecule type" value="Genomic_DNA"/>
</dbReference>
<feature type="binding site" evidence="8">
    <location>
        <position position="72"/>
    </location>
    <ligand>
        <name>substrate</name>
    </ligand>
</feature>
<proteinExistence type="inferred from homology"/>
<evidence type="ECO:0000256" key="4">
    <source>
        <dbReference type="ARBA" id="ARBA00022605"/>
    </source>
</evidence>
<comment type="caution">
    <text evidence="10">The sequence shown here is derived from an EMBL/GenBank/DDBJ whole genome shotgun (WGS) entry which is preliminary data.</text>
</comment>
<comment type="subcellular location">
    <subcellularLocation>
        <location evidence="8">Cytoplasm</location>
    </subcellularLocation>
</comment>
<protein>
    <recommendedName>
        <fullName evidence="3 8">Diaminopimelate epimerase</fullName>
        <shortName evidence="8">DAP epimerase</shortName>
        <ecNumber evidence="3 8">5.1.1.7</ecNumber>
    </recommendedName>
    <alternativeName>
        <fullName evidence="8">PLP-independent amino acid racemase</fullName>
    </alternativeName>
</protein>
<sequence length="281" mass="31085">MKLTKMQGCGNDFVILDYDEYKKTGMPMPELAKKLCDRHFGVGADGMIIPDCNTDKSSNIGEPVDIGWYFYNSDGSIAQMCGNGMRCFAKYVYDKGLVNKKEFSVMTGAGVIKPEISDDGNVRVDMGIPILEDSKIPFKGERRLKALDREFEITPVSMGNPHCVIIVDDEPMEMAVKYGPVIEKHEYFPEKTNTEFVKILSGAEIDMCVYERGCGITLACGTGACASVVACVLNNLTEQKVKVNLPGGSVYVEWQGNRANFAKNIYLMGPANYSFTAEYML</sequence>
<feature type="binding site" evidence="8">
    <location>
        <begin position="82"/>
        <end position="83"/>
    </location>
    <ligand>
        <name>substrate</name>
    </ligand>
</feature>
<name>A0A9D9DPZ9_9BACT</name>
<keyword evidence="5 8" id="KW-0457">Lysine biosynthesis</keyword>
<dbReference type="EC" id="5.1.1.7" evidence="3 8"/>
<comment type="function">
    <text evidence="8">Catalyzes the stereoinversion of LL-2,6-diaminopimelate (L,L-DAP) to meso-diaminopimelate (meso-DAP), a precursor of L-lysine and an essential component of the bacterial peptidoglycan.</text>
</comment>
<evidence type="ECO:0000256" key="2">
    <source>
        <dbReference type="ARBA" id="ARBA00010219"/>
    </source>
</evidence>
<dbReference type="SUPFAM" id="SSF54506">
    <property type="entry name" value="Diaminopimelate epimerase-like"/>
    <property type="match status" value="2"/>
</dbReference>
<comment type="catalytic activity">
    <reaction evidence="7 8">
        <text>(2S,6S)-2,6-diaminopimelate = meso-2,6-diaminopimelate</text>
        <dbReference type="Rhea" id="RHEA:15393"/>
        <dbReference type="ChEBI" id="CHEBI:57609"/>
        <dbReference type="ChEBI" id="CHEBI:57791"/>
        <dbReference type="EC" id="5.1.1.7"/>
    </reaction>
</comment>
<comment type="caution">
    <text evidence="8">Lacks conserved residue(s) required for the propagation of feature annotation.</text>
</comment>
<dbReference type="GO" id="GO:0005829">
    <property type="term" value="C:cytosol"/>
    <property type="evidence" value="ECO:0007669"/>
    <property type="project" value="TreeGrafter"/>
</dbReference>
<feature type="site" description="Could be important to modulate the pK values of the two catalytic cysteine residues" evidence="8">
    <location>
        <position position="162"/>
    </location>
</feature>
<dbReference type="InterPro" id="IPR018510">
    <property type="entry name" value="DAP_epimerase_AS"/>
</dbReference>
<dbReference type="HAMAP" id="MF_00197">
    <property type="entry name" value="DAP_epimerase"/>
    <property type="match status" value="1"/>
</dbReference>
<dbReference type="Gene3D" id="3.10.310.10">
    <property type="entry name" value="Diaminopimelate Epimerase, Chain A, domain 1"/>
    <property type="match status" value="2"/>
</dbReference>
<dbReference type="Proteomes" id="UP000823632">
    <property type="component" value="Unassembled WGS sequence"/>
</dbReference>
<evidence type="ECO:0000313" key="11">
    <source>
        <dbReference type="Proteomes" id="UP000823632"/>
    </source>
</evidence>
<organism evidence="10 11">
    <name type="scientific">Candidatus Scatousia excrementipullorum</name>
    <dbReference type="NCBI Taxonomy" id="2840936"/>
    <lineage>
        <taxon>Bacteria</taxon>
        <taxon>Candidatus Scatousia</taxon>
    </lineage>
</organism>
<reference evidence="10" key="2">
    <citation type="journal article" date="2021" name="PeerJ">
        <title>Extensive microbial diversity within the chicken gut microbiome revealed by metagenomics and culture.</title>
        <authorList>
            <person name="Gilroy R."/>
            <person name="Ravi A."/>
            <person name="Getino M."/>
            <person name="Pursley I."/>
            <person name="Horton D.L."/>
            <person name="Alikhan N.F."/>
            <person name="Baker D."/>
            <person name="Gharbi K."/>
            <person name="Hall N."/>
            <person name="Watson M."/>
            <person name="Adriaenssens E.M."/>
            <person name="Foster-Nyarko E."/>
            <person name="Jarju S."/>
            <person name="Secka A."/>
            <person name="Antonio M."/>
            <person name="Oren A."/>
            <person name="Chaudhuri R.R."/>
            <person name="La Ragione R."/>
            <person name="Hildebrand F."/>
            <person name="Pallen M.J."/>
        </authorList>
    </citation>
    <scope>NUCLEOTIDE SEQUENCE</scope>
    <source>
        <strain evidence="10">10192</strain>
    </source>
</reference>
<keyword evidence="6 8" id="KW-0413">Isomerase</keyword>
<dbReference type="Pfam" id="PF01678">
    <property type="entry name" value="DAP_epimerase"/>
    <property type="match status" value="2"/>
</dbReference>
<accession>A0A9D9DPZ9</accession>
<reference evidence="10" key="1">
    <citation type="submission" date="2020-10" db="EMBL/GenBank/DDBJ databases">
        <authorList>
            <person name="Gilroy R."/>
        </authorList>
    </citation>
    <scope>NUCLEOTIDE SEQUENCE</scope>
    <source>
        <strain evidence="10">10192</strain>
    </source>
</reference>
<dbReference type="AlphaFoldDB" id="A0A9D9DPZ9"/>